<evidence type="ECO:0000259" key="8">
    <source>
        <dbReference type="Pfam" id="PF04542"/>
    </source>
</evidence>
<dbReference type="SUPFAM" id="SSF88659">
    <property type="entry name" value="Sigma3 and sigma4 domains of RNA polymerase sigma factors"/>
    <property type="match status" value="1"/>
</dbReference>
<reference evidence="10" key="1">
    <citation type="submission" date="2016-10" db="EMBL/GenBank/DDBJ databases">
        <authorList>
            <person name="Varghese N."/>
            <person name="Submissions S."/>
        </authorList>
    </citation>
    <scope>NUCLEOTIDE SEQUENCE [LARGE SCALE GENOMIC DNA]</scope>
    <source>
        <strain evidence="10">IBRC-M 10655</strain>
    </source>
</reference>
<dbReference type="Pfam" id="PF00188">
    <property type="entry name" value="CAP"/>
    <property type="match status" value="1"/>
</dbReference>
<gene>
    <name evidence="9" type="ORF">SAMN05192558_104422</name>
</gene>
<keyword evidence="2 6" id="KW-0805">Transcription regulation</keyword>
<dbReference type="InterPro" id="IPR013325">
    <property type="entry name" value="RNA_pol_sigma_r2"/>
</dbReference>
<dbReference type="Gene3D" id="1.10.1740.10">
    <property type="match status" value="1"/>
</dbReference>
<dbReference type="InterPro" id="IPR013324">
    <property type="entry name" value="RNA_pol_sigma_r3/r4-like"/>
</dbReference>
<evidence type="ECO:0000256" key="2">
    <source>
        <dbReference type="ARBA" id="ARBA00023015"/>
    </source>
</evidence>
<name>A0A1H0M5J0_9PSEU</name>
<evidence type="ECO:0000313" key="10">
    <source>
        <dbReference type="Proteomes" id="UP000199651"/>
    </source>
</evidence>
<dbReference type="Gene3D" id="1.10.10.10">
    <property type="entry name" value="Winged helix-like DNA-binding domain superfamily/Winged helix DNA-binding domain"/>
    <property type="match status" value="1"/>
</dbReference>
<dbReference type="Gene3D" id="3.40.33.10">
    <property type="entry name" value="CAP"/>
    <property type="match status" value="1"/>
</dbReference>
<evidence type="ECO:0000256" key="6">
    <source>
        <dbReference type="RuleBase" id="RU000716"/>
    </source>
</evidence>
<dbReference type="Proteomes" id="UP000199651">
    <property type="component" value="Unassembled WGS sequence"/>
</dbReference>
<organism evidence="9 10">
    <name type="scientific">Actinokineospora alba</name>
    <dbReference type="NCBI Taxonomy" id="504798"/>
    <lineage>
        <taxon>Bacteria</taxon>
        <taxon>Bacillati</taxon>
        <taxon>Actinomycetota</taxon>
        <taxon>Actinomycetes</taxon>
        <taxon>Pseudonocardiales</taxon>
        <taxon>Pseudonocardiaceae</taxon>
        <taxon>Actinokineospora</taxon>
    </lineage>
</organism>
<dbReference type="InterPro" id="IPR039425">
    <property type="entry name" value="RNA_pol_sigma-70-like"/>
</dbReference>
<evidence type="ECO:0000256" key="4">
    <source>
        <dbReference type="ARBA" id="ARBA00023125"/>
    </source>
</evidence>
<protein>
    <recommendedName>
        <fullName evidence="6">RNA polymerase sigma factor</fullName>
    </recommendedName>
</protein>
<keyword evidence="5 6" id="KW-0804">Transcription</keyword>
<dbReference type="PROSITE" id="PS01063">
    <property type="entry name" value="SIGMA70_ECF"/>
    <property type="match status" value="1"/>
</dbReference>
<keyword evidence="4 6" id="KW-0238">DNA-binding</keyword>
<dbReference type="GO" id="GO:0003677">
    <property type="term" value="F:DNA binding"/>
    <property type="evidence" value="ECO:0007669"/>
    <property type="project" value="UniProtKB-KW"/>
</dbReference>
<dbReference type="PANTHER" id="PTHR43133:SF51">
    <property type="entry name" value="RNA POLYMERASE SIGMA FACTOR"/>
    <property type="match status" value="1"/>
</dbReference>
<comment type="similarity">
    <text evidence="1 6">Belongs to the sigma-70 factor family. ECF subfamily.</text>
</comment>
<feature type="domain" description="RNA polymerase sigma-70 region 2" evidence="8">
    <location>
        <begin position="66"/>
        <end position="130"/>
    </location>
</feature>
<keyword evidence="10" id="KW-1185">Reference proteome</keyword>
<evidence type="ECO:0000313" key="9">
    <source>
        <dbReference type="EMBL" id="SDO75664.1"/>
    </source>
</evidence>
<dbReference type="STRING" id="504798.SAMN05421871_10538"/>
<dbReference type="InterPro" id="IPR014284">
    <property type="entry name" value="RNA_pol_sigma-70_dom"/>
</dbReference>
<dbReference type="InterPro" id="IPR007627">
    <property type="entry name" value="RNA_pol_sigma70_r2"/>
</dbReference>
<dbReference type="InterPro" id="IPR014044">
    <property type="entry name" value="CAP_dom"/>
</dbReference>
<dbReference type="SUPFAM" id="SSF88946">
    <property type="entry name" value="Sigma2 domain of RNA polymerase sigma factors"/>
    <property type="match status" value="1"/>
</dbReference>
<evidence type="ECO:0000256" key="5">
    <source>
        <dbReference type="ARBA" id="ARBA00023163"/>
    </source>
</evidence>
<dbReference type="InterPro" id="IPR035940">
    <property type="entry name" value="CAP_sf"/>
</dbReference>
<dbReference type="InterPro" id="IPR000838">
    <property type="entry name" value="RNA_pol_sigma70_ECF_CS"/>
</dbReference>
<dbReference type="EMBL" id="FNJB01000004">
    <property type="protein sequence ID" value="SDO75664.1"/>
    <property type="molecule type" value="Genomic_DNA"/>
</dbReference>
<dbReference type="Pfam" id="PF04542">
    <property type="entry name" value="Sigma70_r2"/>
    <property type="match status" value="1"/>
</dbReference>
<evidence type="ECO:0000259" key="7">
    <source>
        <dbReference type="Pfam" id="PF00188"/>
    </source>
</evidence>
<dbReference type="GO" id="GO:0006352">
    <property type="term" value="P:DNA-templated transcription initiation"/>
    <property type="evidence" value="ECO:0007669"/>
    <property type="project" value="InterPro"/>
</dbReference>
<dbReference type="InterPro" id="IPR036388">
    <property type="entry name" value="WH-like_DNA-bd_sf"/>
</dbReference>
<dbReference type="NCBIfam" id="TIGR02937">
    <property type="entry name" value="sigma70-ECF"/>
    <property type="match status" value="1"/>
</dbReference>
<dbReference type="PANTHER" id="PTHR43133">
    <property type="entry name" value="RNA POLYMERASE ECF-TYPE SIGMA FACTO"/>
    <property type="match status" value="1"/>
</dbReference>
<evidence type="ECO:0000256" key="1">
    <source>
        <dbReference type="ARBA" id="ARBA00010641"/>
    </source>
</evidence>
<keyword evidence="3 6" id="KW-0731">Sigma factor</keyword>
<proteinExistence type="inferred from homology"/>
<sequence length="493" mass="52900">MGILHENSADGYAHWTVGLREALRSEADEFGKIFREGGDMQSGEPSDATLVLDARAGDDDAFTQLHDRYRAPVTRFVTRTVGDPHLAEDLVQEAFVSALRNLDGLREPARFRPWLFSIAHRGALDHVRKDGPLLLAELPELADSGETPHEAAAAREAAGLVWDAAASLEPRQLAILELTVRDEVSNTELAQALDVRPAHAAVLAHRARTALGHAVRLLLLVRNPRRCGRLAELVPEQPRTLSAAQRVRVDRHIRRCGECRDLAGRVTAPVAIIAVLLAAADREPVAVDNAAWSLVDPSPHLLRKSAVTLALTFALTVGWWFIPGVEDDPIVSEPTVTPSAPISFAPVAAVPTTTVPPPPAPAPTTAPPRSEADRLIVALNNRRIAEGCGPLHAAPRLMTAARAHSEDMMRGEYIGMTGPDGTTLQDRVADTGYRGMRGGYVAAYSEKASEVVKSLASGDAVGLSCEVDAIGVGRTEGGPCGYYWAVIFGRDGR</sequence>
<dbReference type="AlphaFoldDB" id="A0A1H0M5J0"/>
<dbReference type="GO" id="GO:0016987">
    <property type="term" value="F:sigma factor activity"/>
    <property type="evidence" value="ECO:0007669"/>
    <property type="project" value="UniProtKB-KW"/>
</dbReference>
<evidence type="ECO:0000256" key="3">
    <source>
        <dbReference type="ARBA" id="ARBA00023082"/>
    </source>
</evidence>
<accession>A0A1H0M5J0</accession>
<dbReference type="CDD" id="cd05379">
    <property type="entry name" value="CAP_bacterial"/>
    <property type="match status" value="1"/>
</dbReference>
<feature type="domain" description="SCP" evidence="7">
    <location>
        <begin position="378"/>
        <end position="487"/>
    </location>
</feature>